<reference evidence="3" key="1">
    <citation type="submission" date="2018-09" db="EMBL/GenBank/DDBJ databases">
        <authorList>
            <person name="Zhu H."/>
        </authorList>
    </citation>
    <scope>NUCLEOTIDE SEQUENCE [LARGE SCALE GENOMIC DNA]</scope>
    <source>
        <strain evidence="3">K1R23-30</strain>
    </source>
</reference>
<comment type="caution">
    <text evidence="2">The sequence shown here is derived from an EMBL/GenBank/DDBJ whole genome shotgun (WGS) entry which is preliminary data.</text>
</comment>
<keyword evidence="1" id="KW-0472">Membrane</keyword>
<feature type="transmembrane region" description="Helical" evidence="1">
    <location>
        <begin position="105"/>
        <end position="124"/>
    </location>
</feature>
<accession>A0A3A3FPJ0</accession>
<dbReference type="Proteomes" id="UP000265955">
    <property type="component" value="Unassembled WGS sequence"/>
</dbReference>
<feature type="transmembrane region" description="Helical" evidence="1">
    <location>
        <begin position="220"/>
        <end position="238"/>
    </location>
</feature>
<feature type="transmembrane region" description="Helical" evidence="1">
    <location>
        <begin position="172"/>
        <end position="189"/>
    </location>
</feature>
<dbReference type="RefSeq" id="WP_119767331.1">
    <property type="nucleotide sequence ID" value="NZ_QYUO01000001.1"/>
</dbReference>
<dbReference type="Pfam" id="PF04307">
    <property type="entry name" value="YdjM"/>
    <property type="match status" value="1"/>
</dbReference>
<dbReference type="InterPro" id="IPR007404">
    <property type="entry name" value="YdjM-like"/>
</dbReference>
<proteinExistence type="predicted"/>
<dbReference type="PANTHER" id="PTHR40031">
    <property type="entry name" value="HYPOTHETICAL MEMBRANE SPANNING PROTEIN"/>
    <property type="match status" value="1"/>
</dbReference>
<feature type="transmembrane region" description="Helical" evidence="1">
    <location>
        <begin position="195"/>
        <end position="213"/>
    </location>
</feature>
<feature type="transmembrane region" description="Helical" evidence="1">
    <location>
        <begin position="144"/>
        <end position="165"/>
    </location>
</feature>
<keyword evidence="1" id="KW-0812">Transmembrane</keyword>
<name>A0A3A3FPJ0_9BURK</name>
<feature type="transmembrane region" description="Helical" evidence="1">
    <location>
        <begin position="74"/>
        <end position="93"/>
    </location>
</feature>
<sequence>MDNLSHSVAGLAAGELLHRSLTPESDPARQSVRHRLLLLSCWLASNFPDLDLILTPLMPAPLGYLLHHRGHTHTMLYALPQALLLALLFWLLWPAARRLLTASRTARIGFALSLAIGFGLHLMMDYLNSYGIHPFHPFDSRWLYGDMVFILEPVFWIAFGMPLALMVPGRALKALLAALLVAISVYFTLRGFLSWGSLAALLAIAAATGIVQWRASVQGRAALALSIVFACGFVLLQYQASQRAKEIVAHFLVQRDAGTRVLDASMSAFPANPLCWAFVSVESNEIAGTYDLKRGIVSIAPDIMPPASCPENFADVARQKAATPAIALFAEDQGNLHALRSLRSENCHFDAWLRFARTPLVDNKQATDIRFASSPRGNFSTLEFAAFAESACPENVPAWGYPRLDLLIPDSSFNHAAQ</sequence>
<evidence type="ECO:0000313" key="3">
    <source>
        <dbReference type="Proteomes" id="UP000265955"/>
    </source>
</evidence>
<dbReference type="OrthoDB" id="9781927at2"/>
<dbReference type="AlphaFoldDB" id="A0A3A3FPJ0"/>
<dbReference type="PANTHER" id="PTHR40031:SF1">
    <property type="entry name" value="MEMBRANE-BOUND METAL-DEPENDENT HYDROLASE"/>
    <property type="match status" value="1"/>
</dbReference>
<evidence type="ECO:0000256" key="1">
    <source>
        <dbReference type="SAM" id="Phobius"/>
    </source>
</evidence>
<dbReference type="EMBL" id="QYUO01000001">
    <property type="protein sequence ID" value="RJF97380.1"/>
    <property type="molecule type" value="Genomic_DNA"/>
</dbReference>
<protein>
    <submittedName>
        <fullName evidence="2">Metal-dependent hydrolase</fullName>
    </submittedName>
</protein>
<organism evidence="2 3">
    <name type="scientific">Noviherbaspirillum saxi</name>
    <dbReference type="NCBI Taxonomy" id="2320863"/>
    <lineage>
        <taxon>Bacteria</taxon>
        <taxon>Pseudomonadati</taxon>
        <taxon>Pseudomonadota</taxon>
        <taxon>Betaproteobacteria</taxon>
        <taxon>Burkholderiales</taxon>
        <taxon>Oxalobacteraceae</taxon>
        <taxon>Noviherbaspirillum</taxon>
    </lineage>
</organism>
<dbReference type="InterPro" id="IPR053170">
    <property type="entry name" value="Transcription_regulator"/>
</dbReference>
<keyword evidence="3" id="KW-1185">Reference proteome</keyword>
<dbReference type="GO" id="GO:0016787">
    <property type="term" value="F:hydrolase activity"/>
    <property type="evidence" value="ECO:0007669"/>
    <property type="project" value="UniProtKB-KW"/>
</dbReference>
<gene>
    <name evidence="2" type="ORF">D3871_01670</name>
</gene>
<evidence type="ECO:0000313" key="2">
    <source>
        <dbReference type="EMBL" id="RJF97380.1"/>
    </source>
</evidence>
<keyword evidence="1" id="KW-1133">Transmembrane helix</keyword>
<keyword evidence="2" id="KW-0378">Hydrolase</keyword>